<proteinExistence type="predicted"/>
<keyword evidence="9" id="KW-1185">Reference proteome</keyword>
<evidence type="ECO:0000256" key="3">
    <source>
        <dbReference type="ARBA" id="ARBA00022692"/>
    </source>
</evidence>
<sequence length="333" mass="36265">MQGPSGRRSMLTRVGCLLCFVRRVLQHFSHNRGLLLAGGVGYNILLSIIPLFAVLAVTLSKIVSEERLLEVIALQARLLTPGRSELLVETLRSLLAQRQLIGWVGFGVMLFFSSLAFRMLDDAVAIIFQRHRRTASRRLWVAALLPYVYVAVLGVALLGLTGLVALFNTMGRLDLSLLGMHLPLSGAAVFGLWASSFFGVALLFASIYKVLPVVPVHIGRALIGGLVAAALWELIRLALVWWFAKVSMVNLVYGSLGTVIVLLLFLEAAAVILLLGAQVIAELERSAEAGLPWYQEPDRPASASSNSCIGVSFATAPSDTNRSSDRHSRHRRD</sequence>
<evidence type="ECO:0000256" key="5">
    <source>
        <dbReference type="ARBA" id="ARBA00023136"/>
    </source>
</evidence>
<feature type="region of interest" description="Disordered" evidence="6">
    <location>
        <begin position="298"/>
        <end position="333"/>
    </location>
</feature>
<dbReference type="InterPro" id="IPR017039">
    <property type="entry name" value="Virul_fac_BrkB"/>
</dbReference>
<feature type="transmembrane region" description="Helical" evidence="7">
    <location>
        <begin position="141"/>
        <end position="167"/>
    </location>
</feature>
<dbReference type="Proteomes" id="UP001138768">
    <property type="component" value="Unassembled WGS sequence"/>
</dbReference>
<evidence type="ECO:0000256" key="2">
    <source>
        <dbReference type="ARBA" id="ARBA00022475"/>
    </source>
</evidence>
<evidence type="ECO:0000256" key="4">
    <source>
        <dbReference type="ARBA" id="ARBA00022989"/>
    </source>
</evidence>
<feature type="transmembrane region" description="Helical" evidence="7">
    <location>
        <begin position="223"/>
        <end position="244"/>
    </location>
</feature>
<dbReference type="PANTHER" id="PTHR30213:SF0">
    <property type="entry name" value="UPF0761 MEMBRANE PROTEIN YIHY"/>
    <property type="match status" value="1"/>
</dbReference>
<feature type="compositionally biased region" description="Polar residues" evidence="6">
    <location>
        <begin position="302"/>
        <end position="321"/>
    </location>
</feature>
<dbReference type="NCBIfam" id="TIGR00765">
    <property type="entry name" value="yihY_not_rbn"/>
    <property type="match status" value="1"/>
</dbReference>
<evidence type="ECO:0000313" key="8">
    <source>
        <dbReference type="EMBL" id="MBK1620831.1"/>
    </source>
</evidence>
<dbReference type="PIRSF" id="PIRSF035875">
    <property type="entry name" value="RNase_BN"/>
    <property type="match status" value="1"/>
</dbReference>
<evidence type="ECO:0000313" key="9">
    <source>
        <dbReference type="Proteomes" id="UP001138768"/>
    </source>
</evidence>
<keyword evidence="5 7" id="KW-0472">Membrane</keyword>
<feature type="transmembrane region" description="Helical" evidence="7">
    <location>
        <begin position="100"/>
        <end position="120"/>
    </location>
</feature>
<evidence type="ECO:0008006" key="10">
    <source>
        <dbReference type="Google" id="ProtNLM"/>
    </source>
</evidence>
<dbReference type="Pfam" id="PF03631">
    <property type="entry name" value="Virul_fac_BrkB"/>
    <property type="match status" value="1"/>
</dbReference>
<comment type="caution">
    <text evidence="8">The sequence shown here is derived from an EMBL/GenBank/DDBJ whole genome shotgun (WGS) entry which is preliminary data.</text>
</comment>
<protein>
    <recommendedName>
        <fullName evidence="10">YihY/virulence factor BrkB family protein</fullName>
    </recommendedName>
</protein>
<comment type="subcellular location">
    <subcellularLocation>
        <location evidence="1">Cell membrane</location>
        <topology evidence="1">Multi-pass membrane protein</topology>
    </subcellularLocation>
</comment>
<dbReference type="PANTHER" id="PTHR30213">
    <property type="entry name" value="INNER MEMBRANE PROTEIN YHJD"/>
    <property type="match status" value="1"/>
</dbReference>
<feature type="transmembrane region" description="Helical" evidence="7">
    <location>
        <begin position="187"/>
        <end position="211"/>
    </location>
</feature>
<evidence type="ECO:0000256" key="7">
    <source>
        <dbReference type="SAM" id="Phobius"/>
    </source>
</evidence>
<name>A0A9X0WCF4_9GAMM</name>
<dbReference type="EMBL" id="NRRY01000050">
    <property type="protein sequence ID" value="MBK1620831.1"/>
    <property type="molecule type" value="Genomic_DNA"/>
</dbReference>
<gene>
    <name evidence="8" type="ORF">CKO42_20840</name>
</gene>
<feature type="transmembrane region" description="Helical" evidence="7">
    <location>
        <begin position="250"/>
        <end position="275"/>
    </location>
</feature>
<keyword evidence="4 7" id="KW-1133">Transmembrane helix</keyword>
<reference evidence="8 9" key="1">
    <citation type="journal article" date="2020" name="Microorganisms">
        <title>Osmotic Adaptation and Compatible Solute Biosynthesis of Phototrophic Bacteria as Revealed from Genome Analyses.</title>
        <authorList>
            <person name="Imhoff J.F."/>
            <person name="Rahn T."/>
            <person name="Kunzel S."/>
            <person name="Keller A."/>
            <person name="Neulinger S.C."/>
        </authorList>
    </citation>
    <scope>NUCLEOTIDE SEQUENCE [LARGE SCALE GENOMIC DNA]</scope>
    <source>
        <strain evidence="8 9">DSM 25653</strain>
    </source>
</reference>
<evidence type="ECO:0000256" key="6">
    <source>
        <dbReference type="SAM" id="MobiDB-lite"/>
    </source>
</evidence>
<keyword evidence="2" id="KW-1003">Cell membrane</keyword>
<organism evidence="8 9">
    <name type="scientific">Lamprobacter modestohalophilus</name>
    <dbReference type="NCBI Taxonomy" id="1064514"/>
    <lineage>
        <taxon>Bacteria</taxon>
        <taxon>Pseudomonadati</taxon>
        <taxon>Pseudomonadota</taxon>
        <taxon>Gammaproteobacteria</taxon>
        <taxon>Chromatiales</taxon>
        <taxon>Chromatiaceae</taxon>
        <taxon>Lamprobacter</taxon>
    </lineage>
</organism>
<dbReference type="AlphaFoldDB" id="A0A9X0WCF4"/>
<evidence type="ECO:0000256" key="1">
    <source>
        <dbReference type="ARBA" id="ARBA00004651"/>
    </source>
</evidence>
<dbReference type="GO" id="GO:0005886">
    <property type="term" value="C:plasma membrane"/>
    <property type="evidence" value="ECO:0007669"/>
    <property type="project" value="UniProtKB-SubCell"/>
</dbReference>
<keyword evidence="3 7" id="KW-0812">Transmembrane</keyword>
<accession>A0A9X0WCF4</accession>
<feature type="transmembrane region" description="Helical" evidence="7">
    <location>
        <begin position="33"/>
        <end position="59"/>
    </location>
</feature>